<organism evidence="1 2">
    <name type="scientific">Coccidioides immitis RMSCC 2394</name>
    <dbReference type="NCBI Taxonomy" id="404692"/>
    <lineage>
        <taxon>Eukaryota</taxon>
        <taxon>Fungi</taxon>
        <taxon>Dikarya</taxon>
        <taxon>Ascomycota</taxon>
        <taxon>Pezizomycotina</taxon>
        <taxon>Eurotiomycetes</taxon>
        <taxon>Eurotiomycetidae</taxon>
        <taxon>Onygenales</taxon>
        <taxon>Onygenaceae</taxon>
        <taxon>Coccidioides</taxon>
    </lineage>
</organism>
<gene>
    <name evidence="1" type="ORF">CIRG_07430</name>
</gene>
<evidence type="ECO:0000313" key="1">
    <source>
        <dbReference type="EMBL" id="KMP07750.1"/>
    </source>
</evidence>
<sequence length="276" mass="30671">MSTINLIRFPRSQLRCSGVAANSRRTPSSPAGLSTGPVLQAAECHVNDIDAQRTISYKQAWLTATGDKAAVAGERIPTVIEEGFRTEKYYLCTALARFIANLRKTVDIVLKTQGTLMGKRTEGILDAFARKKDAPRRRQDGARSSHMREDAVDIYNGTTYKMPQRSPARLPTSIGAPSMRFAYRCSRRHTRVKFLGLAVYAGIHYVALLATRLENNIMNCSRRTPDLAIPEPESPQEVLHVSSGIPGEALRSRFCASNRLPEIVQRQITAHVTFSR</sequence>
<protein>
    <submittedName>
        <fullName evidence="1">Uncharacterized protein</fullName>
    </submittedName>
</protein>
<proteinExistence type="predicted"/>
<accession>A0A0J6YJC7</accession>
<reference evidence="2" key="1">
    <citation type="journal article" date="2010" name="Genome Res.">
        <title>Population genomic sequencing of Coccidioides fungi reveals recent hybridization and transposon control.</title>
        <authorList>
            <person name="Neafsey D.E."/>
            <person name="Barker B.M."/>
            <person name="Sharpton T.J."/>
            <person name="Stajich J.E."/>
            <person name="Park D.J."/>
            <person name="Whiston E."/>
            <person name="Hung C.-Y."/>
            <person name="McMahan C."/>
            <person name="White J."/>
            <person name="Sykes S."/>
            <person name="Heiman D."/>
            <person name="Young S."/>
            <person name="Zeng Q."/>
            <person name="Abouelleil A."/>
            <person name="Aftuck L."/>
            <person name="Bessette D."/>
            <person name="Brown A."/>
            <person name="FitzGerald M."/>
            <person name="Lui A."/>
            <person name="Macdonald J.P."/>
            <person name="Priest M."/>
            <person name="Orbach M.J."/>
            <person name="Galgiani J.N."/>
            <person name="Kirkland T.N."/>
            <person name="Cole G.T."/>
            <person name="Birren B.W."/>
            <person name="Henn M.R."/>
            <person name="Taylor J.W."/>
            <person name="Rounsley S.D."/>
        </authorList>
    </citation>
    <scope>NUCLEOTIDE SEQUENCE [LARGE SCALE GENOMIC DNA]</scope>
    <source>
        <strain evidence="2">RMSCC 2394</strain>
    </source>
</reference>
<dbReference type="Proteomes" id="UP000054565">
    <property type="component" value="Unassembled WGS sequence"/>
</dbReference>
<name>A0A0J6YJC7_COCIT</name>
<evidence type="ECO:0000313" key="2">
    <source>
        <dbReference type="Proteomes" id="UP000054565"/>
    </source>
</evidence>
<dbReference type="EMBL" id="DS028097">
    <property type="protein sequence ID" value="KMP07750.1"/>
    <property type="molecule type" value="Genomic_DNA"/>
</dbReference>
<dbReference type="AlphaFoldDB" id="A0A0J6YJC7"/>